<keyword evidence="2" id="KW-1185">Reference proteome</keyword>
<reference evidence="1 2" key="1">
    <citation type="submission" date="2019-07" db="EMBL/GenBank/DDBJ databases">
        <title>Whole genome shotgun sequence of Microvirga aerophila NBRC 106136.</title>
        <authorList>
            <person name="Hosoyama A."/>
            <person name="Uohara A."/>
            <person name="Ohji S."/>
            <person name="Ichikawa N."/>
        </authorList>
    </citation>
    <scope>NUCLEOTIDE SEQUENCE [LARGE SCALE GENOMIC DNA]</scope>
    <source>
        <strain evidence="1 2">NBRC 106136</strain>
    </source>
</reference>
<organism evidence="1 2">
    <name type="scientific">Microvirga aerophila</name>
    <dbReference type="NCBI Taxonomy" id="670291"/>
    <lineage>
        <taxon>Bacteria</taxon>
        <taxon>Pseudomonadati</taxon>
        <taxon>Pseudomonadota</taxon>
        <taxon>Alphaproteobacteria</taxon>
        <taxon>Hyphomicrobiales</taxon>
        <taxon>Methylobacteriaceae</taxon>
        <taxon>Microvirga</taxon>
    </lineage>
</organism>
<proteinExistence type="predicted"/>
<comment type="caution">
    <text evidence="1">The sequence shown here is derived from an EMBL/GenBank/DDBJ whole genome shotgun (WGS) entry which is preliminary data.</text>
</comment>
<evidence type="ECO:0000313" key="1">
    <source>
        <dbReference type="EMBL" id="GEO16482.1"/>
    </source>
</evidence>
<protein>
    <submittedName>
        <fullName evidence="1">Uncharacterized protein</fullName>
    </submittedName>
</protein>
<accession>A0A512BWZ9</accession>
<dbReference type="Proteomes" id="UP000321085">
    <property type="component" value="Unassembled WGS sequence"/>
</dbReference>
<dbReference type="EMBL" id="BJYU01000066">
    <property type="protein sequence ID" value="GEO16482.1"/>
    <property type="molecule type" value="Genomic_DNA"/>
</dbReference>
<sequence>MPALVLAENEWDDPAPAIPIPLKLPGECAGDKVRDAERQAVDMHERSQLTILILPGRGFECWEMWVGPKPVIMQGCRLMSDYPQGTYS</sequence>
<gene>
    <name evidence="1" type="ORF">MAE02_41780</name>
</gene>
<dbReference type="AlphaFoldDB" id="A0A512BWZ9"/>
<name>A0A512BWZ9_9HYPH</name>
<evidence type="ECO:0000313" key="2">
    <source>
        <dbReference type="Proteomes" id="UP000321085"/>
    </source>
</evidence>